<dbReference type="RefSeq" id="WP_390305615.1">
    <property type="nucleotide sequence ID" value="NZ_JBHRRZ010000015.1"/>
</dbReference>
<dbReference type="Proteomes" id="UP001595387">
    <property type="component" value="Unassembled WGS sequence"/>
</dbReference>
<evidence type="ECO:0000313" key="1">
    <source>
        <dbReference type="EMBL" id="MFC2948528.1"/>
    </source>
</evidence>
<evidence type="ECO:0000313" key="2">
    <source>
        <dbReference type="Proteomes" id="UP001595387"/>
    </source>
</evidence>
<protein>
    <submittedName>
        <fullName evidence="1">Phage protein</fullName>
    </submittedName>
</protein>
<proteinExistence type="predicted"/>
<dbReference type="NCBIfam" id="NF047561">
    <property type="entry name" value="orf58_phage_fam"/>
    <property type="match status" value="1"/>
</dbReference>
<name>A0ABV7A6L7_9BACI</name>
<keyword evidence="2" id="KW-1185">Reference proteome</keyword>
<accession>A0ABV7A6L7</accession>
<sequence length="260" mass="28728">MSLFGRKAEINCEGLTLDSEALDIEFDVPFDNDVEPNKSSIKIYNLTDDTINRFKRNKKLILNAGYKGDIGVILSGYISRTKTARQGVDKVTTINVLDSEPLDTQKTLNKTYKKNIKASQIINDLLSILKLDATVNLARNRTYSKGYTVDGEIVEALANIAKDCGVTFFMSKGKAYISGIHSGEASQFTLSEETGLIGTPAIFEEDGHSGFSVTCLLQHRIATANAVTLQSEIADGKFYVYKGKHRWSGSEFVTELDIIY</sequence>
<gene>
    <name evidence="1" type="ORF">ACFODW_09270</name>
</gene>
<organism evidence="1 2">
    <name type="scientific">Virgibacillus sediminis</name>
    <dbReference type="NCBI Taxonomy" id="202260"/>
    <lineage>
        <taxon>Bacteria</taxon>
        <taxon>Bacillati</taxon>
        <taxon>Bacillota</taxon>
        <taxon>Bacilli</taxon>
        <taxon>Bacillales</taxon>
        <taxon>Bacillaceae</taxon>
        <taxon>Virgibacillus</taxon>
    </lineage>
</organism>
<reference evidence="2" key="1">
    <citation type="journal article" date="2019" name="Int. J. Syst. Evol. Microbiol.">
        <title>The Global Catalogue of Microorganisms (GCM) 10K type strain sequencing project: providing services to taxonomists for standard genome sequencing and annotation.</title>
        <authorList>
            <consortium name="The Broad Institute Genomics Platform"/>
            <consortium name="The Broad Institute Genome Sequencing Center for Infectious Disease"/>
            <person name="Wu L."/>
            <person name="Ma J."/>
        </authorList>
    </citation>
    <scope>NUCLEOTIDE SEQUENCE [LARGE SCALE GENOMIC DNA]</scope>
    <source>
        <strain evidence="2">KCTC 13193</strain>
    </source>
</reference>
<comment type="caution">
    <text evidence="1">The sequence shown here is derived from an EMBL/GenBank/DDBJ whole genome shotgun (WGS) entry which is preliminary data.</text>
</comment>
<dbReference type="EMBL" id="JBHRRZ010000015">
    <property type="protein sequence ID" value="MFC2948528.1"/>
    <property type="molecule type" value="Genomic_DNA"/>
</dbReference>